<gene>
    <name evidence="2" type="ordered locus">Cagg_2832</name>
</gene>
<dbReference type="KEGG" id="cag:Cagg_2832"/>
<dbReference type="PRINTS" id="PR00364">
    <property type="entry name" value="DISEASERSIST"/>
</dbReference>
<dbReference type="Gene3D" id="1.10.10.10">
    <property type="entry name" value="Winged helix-like DNA-binding domain superfamily/Winged helix DNA-binding domain"/>
    <property type="match status" value="1"/>
</dbReference>
<dbReference type="InterPro" id="IPR036388">
    <property type="entry name" value="WH-like_DNA-bd_sf"/>
</dbReference>
<feature type="domain" description="Bacterial transcriptional activator" evidence="1">
    <location>
        <begin position="102"/>
        <end position="254"/>
    </location>
</feature>
<dbReference type="SUPFAM" id="SSF46894">
    <property type="entry name" value="C-terminal effector domain of the bipartite response regulators"/>
    <property type="match status" value="1"/>
</dbReference>
<protein>
    <submittedName>
        <fullName evidence="2">Transcriptional regulator, SARP family</fullName>
    </submittedName>
</protein>
<dbReference type="InterPro" id="IPR019734">
    <property type="entry name" value="TPR_rpt"/>
</dbReference>
<dbReference type="Pfam" id="PF13424">
    <property type="entry name" value="TPR_12"/>
    <property type="match status" value="1"/>
</dbReference>
<dbReference type="RefSeq" id="WP_015941550.1">
    <property type="nucleotide sequence ID" value="NC_011831.1"/>
</dbReference>
<dbReference type="SMART" id="SM01043">
    <property type="entry name" value="BTAD"/>
    <property type="match status" value="1"/>
</dbReference>
<keyword evidence="3" id="KW-1185">Reference proteome</keyword>
<proteinExistence type="predicted"/>
<name>B8G5I8_CHLAD</name>
<dbReference type="AlphaFoldDB" id="B8G5I8"/>
<accession>B8G5I8</accession>
<dbReference type="Proteomes" id="UP000002508">
    <property type="component" value="Chromosome"/>
</dbReference>
<dbReference type="InterPro" id="IPR005158">
    <property type="entry name" value="BTAD"/>
</dbReference>
<dbReference type="EMBL" id="CP001337">
    <property type="protein sequence ID" value="ACL25694.1"/>
    <property type="molecule type" value="Genomic_DNA"/>
</dbReference>
<dbReference type="SUPFAM" id="SSF48452">
    <property type="entry name" value="TPR-like"/>
    <property type="match status" value="2"/>
</dbReference>
<dbReference type="InterPro" id="IPR027417">
    <property type="entry name" value="P-loop_NTPase"/>
</dbReference>
<dbReference type="STRING" id="326427.Cagg_2832"/>
<dbReference type="InterPro" id="IPR011990">
    <property type="entry name" value="TPR-like_helical_dom_sf"/>
</dbReference>
<dbReference type="HOGENOM" id="CLU_004665_1_4_0"/>
<dbReference type="Gene3D" id="3.40.50.300">
    <property type="entry name" value="P-loop containing nucleotide triphosphate hydrolases"/>
    <property type="match status" value="1"/>
</dbReference>
<organism evidence="2 3">
    <name type="scientific">Chloroflexus aggregans (strain MD-66 / DSM 9485)</name>
    <dbReference type="NCBI Taxonomy" id="326427"/>
    <lineage>
        <taxon>Bacteria</taxon>
        <taxon>Bacillati</taxon>
        <taxon>Chloroflexota</taxon>
        <taxon>Chloroflexia</taxon>
        <taxon>Chloroflexales</taxon>
        <taxon>Chloroflexineae</taxon>
        <taxon>Chloroflexaceae</taxon>
        <taxon>Chloroflexus</taxon>
    </lineage>
</organism>
<dbReference type="SUPFAM" id="SSF52540">
    <property type="entry name" value="P-loop containing nucleoside triphosphate hydrolases"/>
    <property type="match status" value="1"/>
</dbReference>
<reference evidence="2" key="1">
    <citation type="submission" date="2008-12" db="EMBL/GenBank/DDBJ databases">
        <title>Complete sequence of Chloroflexus aggregans DSM 9485.</title>
        <authorList>
            <consortium name="US DOE Joint Genome Institute"/>
            <person name="Lucas S."/>
            <person name="Copeland A."/>
            <person name="Lapidus A."/>
            <person name="Glavina del Rio T."/>
            <person name="Dalin E."/>
            <person name="Tice H."/>
            <person name="Pitluck S."/>
            <person name="Foster B."/>
            <person name="Larimer F."/>
            <person name="Land M."/>
            <person name="Hauser L."/>
            <person name="Kyrpides N."/>
            <person name="Mikhailova N."/>
            <person name="Bryant D."/>
            <person name="Richardson P."/>
        </authorList>
    </citation>
    <scope>NUCLEOTIDE SEQUENCE</scope>
    <source>
        <strain evidence="2">DSM 9485</strain>
    </source>
</reference>
<dbReference type="PANTHER" id="PTHR47691">
    <property type="entry name" value="REGULATOR-RELATED"/>
    <property type="match status" value="1"/>
</dbReference>
<evidence type="ECO:0000313" key="2">
    <source>
        <dbReference type="EMBL" id="ACL25694.1"/>
    </source>
</evidence>
<dbReference type="SMART" id="SM00028">
    <property type="entry name" value="TPR"/>
    <property type="match status" value="7"/>
</dbReference>
<dbReference type="GO" id="GO:0003677">
    <property type="term" value="F:DNA binding"/>
    <property type="evidence" value="ECO:0007669"/>
    <property type="project" value="InterPro"/>
</dbReference>
<dbReference type="Pfam" id="PF03704">
    <property type="entry name" value="BTAD"/>
    <property type="match status" value="1"/>
</dbReference>
<evidence type="ECO:0000259" key="1">
    <source>
        <dbReference type="SMART" id="SM01043"/>
    </source>
</evidence>
<dbReference type="eggNOG" id="COG3903">
    <property type="taxonomic scope" value="Bacteria"/>
</dbReference>
<dbReference type="GO" id="GO:0006355">
    <property type="term" value="P:regulation of DNA-templated transcription"/>
    <property type="evidence" value="ECO:0007669"/>
    <property type="project" value="InterPro"/>
</dbReference>
<dbReference type="OrthoDB" id="9812579at2"/>
<evidence type="ECO:0000313" key="3">
    <source>
        <dbReference type="Proteomes" id="UP000002508"/>
    </source>
</evidence>
<sequence>MTTWHVQLLGGFDIRRNGVSLNRAFQTDSARILFAWLCFHQKQAVRRETLATLLWSDKPQSAAQNALRVTLSRIRQAIGSTLNTLLTDPTTVTLNLSSDWHIDALEFLRAVTTVRNHPHRSVAGCPICQAHLHRAAMLYRGALLAGMTPESEPLLAWITHQSETMHRAAIEVDGHLAEYALRVGDWRAAQDYAGRQLQLEPWYEAAHRQLMVALARQGQRTAALAQYQNCYDLLQHEFGIEPEDETKQLAESIRTGQIAHFIEPILPSQHQADAINRLPLIGREREVATLIDWLNQAGLQLITITGAGGIGKTRLALRAAHLMQYAFRDGARYIFLHPEDGAAMTNDDATASLARAIAIACHIEVNDQYPLPAQIIAALQSRAYLLVCDSFEHVAAANLFVNELLTAAPDCVVLVTSRQPLHLRREQILKLGPLSTKTTTAEPSPSAQMFIALAKRSGVTGEGQLALADIEHICADLDGMPLGIELAAAALHTMNLPELRHTMQQRIQTLHNPLTDAPARHRSLSAILASTWQTLTATSRQALAMLSVVHAPCPLAAAQAIIGSEEALAELFDLALARRLDDGTVWLHEHVRQWAGERLLSNFDPTIADTAHRRHAEWFLDWLAGAYHAMQGTDSFVIRERLLASSKDIEAAWYWALIHGAWDRVSAAVPAYEVLFYLSGRFFDGLERFQQSLAYVSQPDQPETKRLRARLLIGQATLQRLRSSGPASEAMIQEAVTLAEQLADQQLLANALLRLGTLQNTGRYNASGRATLDRLREVLDQQITMPLNELYVMESAYWRLMSWLELHAGRNEMAIAYAQQARELAEQAHQYVMIAHCYESLSAVFSTIGNFADSEHYLQQALTIYQQLRLTYHQTNVLDLLAQNADARGDYEQAQRYYWQELVLARECGNLDAELVAHINLGISYDQMGHYEQALSHTQIAMALCDKVGNTKHHTVILANLSLHAHHNHRHELALAYARSATEQAANLPDLQAYGYDFQGHALLALGRLDEAEQAYHQAKTIRQQINYPVLVLESQAGLTRVALTRNDAAEALRRATPIVEHLLAGGHLYGTEETLRIYWTAYQVLAANQDPRSEAVLELARNVVRERANRLSDQTNRTIFLNAEFNRRIMTAGKPEAVYHPSAA</sequence>
<dbReference type="Gene3D" id="1.25.40.10">
    <property type="entry name" value="Tetratricopeptide repeat domain"/>
    <property type="match status" value="3"/>
</dbReference>
<dbReference type="PANTHER" id="PTHR47691:SF3">
    <property type="entry name" value="HTH-TYPE TRANSCRIPTIONAL REGULATOR RV0890C-RELATED"/>
    <property type="match status" value="1"/>
</dbReference>
<dbReference type="eggNOG" id="COG3629">
    <property type="taxonomic scope" value="Bacteria"/>
</dbReference>
<dbReference type="InterPro" id="IPR016032">
    <property type="entry name" value="Sig_transdc_resp-reg_C-effctor"/>
</dbReference>